<dbReference type="RefSeq" id="WP_056977723.1">
    <property type="nucleotide sequence ID" value="NZ_AYYP01000072.1"/>
</dbReference>
<comment type="caution">
    <text evidence="1">The sequence shown here is derived from an EMBL/GenBank/DDBJ whole genome shotgun (WGS) entry which is preliminary data.</text>
</comment>
<accession>A0A0R2A8D1</accession>
<reference evidence="1 2" key="1">
    <citation type="journal article" date="2015" name="Genome Announc.">
        <title>Expanding the biotechnology potential of lactobacilli through comparative genomics of 213 strains and associated genera.</title>
        <authorList>
            <person name="Sun Z."/>
            <person name="Harris H.M."/>
            <person name="McCann A."/>
            <person name="Guo C."/>
            <person name="Argimon S."/>
            <person name="Zhang W."/>
            <person name="Yang X."/>
            <person name="Jeffery I.B."/>
            <person name="Cooney J.C."/>
            <person name="Kagawa T.F."/>
            <person name="Liu W."/>
            <person name="Song Y."/>
            <person name="Salvetti E."/>
            <person name="Wrobel A."/>
            <person name="Rasinkangas P."/>
            <person name="Parkhill J."/>
            <person name="Rea M.C."/>
            <person name="O'Sullivan O."/>
            <person name="Ritari J."/>
            <person name="Douillard F.P."/>
            <person name="Paul Ross R."/>
            <person name="Yang R."/>
            <person name="Briner A.E."/>
            <person name="Felis G.E."/>
            <person name="de Vos W.M."/>
            <person name="Barrangou R."/>
            <person name="Klaenhammer T.R."/>
            <person name="Caufield P.W."/>
            <person name="Cui Y."/>
            <person name="Zhang H."/>
            <person name="O'Toole P.W."/>
        </authorList>
    </citation>
    <scope>NUCLEOTIDE SEQUENCE [LARGE SCALE GENOMIC DNA]</scope>
    <source>
        <strain evidence="1 2">DSM 20509</strain>
    </source>
</reference>
<proteinExistence type="predicted"/>
<name>A0A0R2A8D1_9LACO</name>
<sequence>MAQSKFEQEMYDEAYKVASYLRQTGQDSVFLRLVKEKGSRFFLNATALSLTLAGMSMKLALRLTTLVLRYGLRVVTAILDILDGKAKGIKVTIETNK</sequence>
<dbReference type="EMBL" id="AYYP01000072">
    <property type="protein sequence ID" value="KRM62890.1"/>
    <property type="molecule type" value="Genomic_DNA"/>
</dbReference>
<gene>
    <name evidence="1" type="ORF">FC14_GL001127</name>
</gene>
<protein>
    <submittedName>
        <fullName evidence="1">Uncharacterized protein</fullName>
    </submittedName>
</protein>
<dbReference type="Proteomes" id="UP000051008">
    <property type="component" value="Unassembled WGS sequence"/>
</dbReference>
<evidence type="ECO:0000313" key="1">
    <source>
        <dbReference type="EMBL" id="KRM62890.1"/>
    </source>
</evidence>
<dbReference type="AlphaFoldDB" id="A0A0R2A8D1"/>
<dbReference type="PATRIC" id="fig|1423718.3.peg.1185"/>
<dbReference type="GeneID" id="75137044"/>
<organism evidence="1 2">
    <name type="scientific">Ligilactobacillus agilis DSM 20509</name>
    <dbReference type="NCBI Taxonomy" id="1423718"/>
    <lineage>
        <taxon>Bacteria</taxon>
        <taxon>Bacillati</taxon>
        <taxon>Bacillota</taxon>
        <taxon>Bacilli</taxon>
        <taxon>Lactobacillales</taxon>
        <taxon>Lactobacillaceae</taxon>
        <taxon>Ligilactobacillus</taxon>
    </lineage>
</organism>
<evidence type="ECO:0000313" key="2">
    <source>
        <dbReference type="Proteomes" id="UP000051008"/>
    </source>
</evidence>
<keyword evidence="2" id="KW-1185">Reference proteome</keyword>